<dbReference type="SUPFAM" id="SSF53474">
    <property type="entry name" value="alpha/beta-Hydrolases"/>
    <property type="match status" value="1"/>
</dbReference>
<dbReference type="EMBL" id="JAVDPF010000042">
    <property type="protein sequence ID" value="KAL1867772.1"/>
    <property type="molecule type" value="Genomic_DNA"/>
</dbReference>
<evidence type="ECO:0000313" key="2">
    <source>
        <dbReference type="EMBL" id="KAL1867772.1"/>
    </source>
</evidence>
<gene>
    <name evidence="2" type="ORF">Plec18167_008518</name>
</gene>
<accession>A0ABR3WWD1</accession>
<dbReference type="Proteomes" id="UP001583193">
    <property type="component" value="Unassembled WGS sequence"/>
</dbReference>
<protein>
    <recommendedName>
        <fullName evidence="1">AB hydrolase-1 domain-containing protein</fullName>
    </recommendedName>
</protein>
<sequence>MSTSRKPTAILIVHGGYFLPTSWANFIEDLSQAGFTVRCPRLPTCGDERPPKAQLEDDVAAVRKEAFELVEMGHTILVLAHSYGGVVATQAIASDLYAGTSSDRGGVVSLVYLSAWLIQPHDSVVSVIEKYGLQSDVDLGNNNDGTVFAKNAPVSFYNDIEPAQAEALAKMNVTHNWMAASGTVMLAPWKDLPTVYIHCLQDRAIKLPLQQHMVEDITALRSSSLETKTVDSGHCPFLSKPQQLLRTIEEIIASIE</sequence>
<feature type="domain" description="AB hydrolase-1" evidence="1">
    <location>
        <begin position="10"/>
        <end position="245"/>
    </location>
</feature>
<proteinExistence type="predicted"/>
<dbReference type="InterPro" id="IPR000073">
    <property type="entry name" value="AB_hydrolase_1"/>
</dbReference>
<evidence type="ECO:0000259" key="1">
    <source>
        <dbReference type="Pfam" id="PF12697"/>
    </source>
</evidence>
<reference evidence="2 3" key="1">
    <citation type="journal article" date="2024" name="IMA Fungus">
        <title>IMA Genome - F19 : A genome assembly and annotation guide to empower mycologists, including annotated draft genome sequences of Ceratocystis pirilliformis, Diaporthe australafricana, Fusarium ophioides, Paecilomyces lecythidis, and Sporothrix stenoceras.</title>
        <authorList>
            <person name="Aylward J."/>
            <person name="Wilson A.M."/>
            <person name="Visagie C.M."/>
            <person name="Spraker J."/>
            <person name="Barnes I."/>
            <person name="Buitendag C."/>
            <person name="Ceriani C."/>
            <person name="Del Mar Angel L."/>
            <person name="du Plessis D."/>
            <person name="Fuchs T."/>
            <person name="Gasser K."/>
            <person name="Kramer D."/>
            <person name="Li W."/>
            <person name="Munsamy K."/>
            <person name="Piso A."/>
            <person name="Price J.L."/>
            <person name="Sonnekus B."/>
            <person name="Thomas C."/>
            <person name="van der Nest A."/>
            <person name="van Dijk A."/>
            <person name="van Heerden A."/>
            <person name="van Vuuren N."/>
            <person name="Yilmaz N."/>
            <person name="Duong T.A."/>
            <person name="van der Merwe N.A."/>
            <person name="Wingfield M.J."/>
            <person name="Wingfield B.D."/>
        </authorList>
    </citation>
    <scope>NUCLEOTIDE SEQUENCE [LARGE SCALE GENOMIC DNA]</scope>
    <source>
        <strain evidence="2 3">CMW 18167</strain>
    </source>
</reference>
<dbReference type="InterPro" id="IPR052897">
    <property type="entry name" value="Sec-Metab_Biosynth_Hydrolase"/>
</dbReference>
<evidence type="ECO:0000313" key="3">
    <source>
        <dbReference type="Proteomes" id="UP001583193"/>
    </source>
</evidence>
<dbReference type="Pfam" id="PF12697">
    <property type="entry name" value="Abhydrolase_6"/>
    <property type="match status" value="1"/>
</dbReference>
<dbReference type="PANTHER" id="PTHR37017:SF11">
    <property type="entry name" value="ESTERASE_LIPASE_THIOESTERASE DOMAIN-CONTAINING PROTEIN"/>
    <property type="match status" value="1"/>
</dbReference>
<comment type="caution">
    <text evidence="2">The sequence shown here is derived from an EMBL/GenBank/DDBJ whole genome shotgun (WGS) entry which is preliminary data.</text>
</comment>
<name>A0ABR3WWD1_9EURO</name>
<organism evidence="2 3">
    <name type="scientific">Paecilomyces lecythidis</name>
    <dbReference type="NCBI Taxonomy" id="3004212"/>
    <lineage>
        <taxon>Eukaryota</taxon>
        <taxon>Fungi</taxon>
        <taxon>Dikarya</taxon>
        <taxon>Ascomycota</taxon>
        <taxon>Pezizomycotina</taxon>
        <taxon>Eurotiomycetes</taxon>
        <taxon>Eurotiomycetidae</taxon>
        <taxon>Eurotiales</taxon>
        <taxon>Thermoascaceae</taxon>
        <taxon>Paecilomyces</taxon>
    </lineage>
</organism>
<keyword evidence="3" id="KW-1185">Reference proteome</keyword>
<dbReference type="PANTHER" id="PTHR37017">
    <property type="entry name" value="AB HYDROLASE-1 DOMAIN-CONTAINING PROTEIN-RELATED"/>
    <property type="match status" value="1"/>
</dbReference>
<dbReference type="Gene3D" id="3.40.50.1820">
    <property type="entry name" value="alpha/beta hydrolase"/>
    <property type="match status" value="1"/>
</dbReference>
<dbReference type="InterPro" id="IPR029058">
    <property type="entry name" value="AB_hydrolase_fold"/>
</dbReference>